<proteinExistence type="predicted"/>
<dbReference type="AlphaFoldDB" id="A0A3D9HXT0"/>
<evidence type="ECO:0000313" key="2">
    <source>
        <dbReference type="EMBL" id="RED53706.1"/>
    </source>
</evidence>
<reference evidence="2 3" key="1">
    <citation type="submission" date="2018-07" db="EMBL/GenBank/DDBJ databases">
        <title>Genomic Encyclopedia of Type Strains, Phase III (KMG-III): the genomes of soil and plant-associated and newly described type strains.</title>
        <authorList>
            <person name="Whitman W."/>
        </authorList>
    </citation>
    <scope>NUCLEOTIDE SEQUENCE [LARGE SCALE GENOMIC DNA]</scope>
    <source>
        <strain evidence="2 3">CECT 8488</strain>
    </source>
</reference>
<name>A0A3D9HXT0_9PROT</name>
<evidence type="ECO:0000313" key="3">
    <source>
        <dbReference type="Proteomes" id="UP000256845"/>
    </source>
</evidence>
<sequence length="632" mass="68205">MKIKTLFAGTALAALLMGSSLWAAHDITTTLANEGLNHWAEALPAGHTLTFDGIDYDAISGLLTFDSLSYRWGSAVNGSQNSQNGEMTFRNLVIEAPSAALLTGNSRSGSSSPLAKSIHWDEARFTLNDEALAAISIDGRIIDPALDLSSDRPPLQRLNSLNASHWQQKSLDYAAWYKTGQDTQRIKIQFLNSVLKGLSNGRISSFEATDSAYEADKTIAPYVHKSSEGKTGPLSLQGLSFTPPESTAVMADNSARWSGDEELYSDLRALQTIINAAIRGTVHIEAGHIETVNGIQHREGTSSTSYSIARIALQDIHPDSVGRFRADRIEAQYKKARVTFDHITLTDWNLSALPGHLEAILTDGSKAFRKELSVKGAKAAIPAFKAGSLSLKGFKATDTKKIGPDGKPLVVFLANNIELSNFAFDGQDMLQLEAEIDALSLPAKIFDDSGSTTISELMMNKHGLDRLPLNARLHINHSMQQRRLNLQKVIVGMGPLGEVSLNAEINGFSIPTSKNSAALTTLFSKLAQAELKILDNGFIDVILLLPNQHNQSPAALRAEGRQLAEAALLTAPNARAREFMEANVAILANGGLLTLSAHPEKPVTFAEIGAAAKQANLSHLFTLLALSSHYQD</sequence>
<comment type="caution">
    <text evidence="2">The sequence shown here is derived from an EMBL/GenBank/DDBJ whole genome shotgun (WGS) entry which is preliminary data.</text>
</comment>
<evidence type="ECO:0008006" key="4">
    <source>
        <dbReference type="Google" id="ProtNLM"/>
    </source>
</evidence>
<accession>A0A3D9HXT0</accession>
<dbReference type="EMBL" id="QRDW01000001">
    <property type="protein sequence ID" value="RED53706.1"/>
    <property type="molecule type" value="Genomic_DNA"/>
</dbReference>
<dbReference type="Proteomes" id="UP000256845">
    <property type="component" value="Unassembled WGS sequence"/>
</dbReference>
<keyword evidence="1" id="KW-0732">Signal</keyword>
<evidence type="ECO:0000256" key="1">
    <source>
        <dbReference type="SAM" id="SignalP"/>
    </source>
</evidence>
<feature type="chain" id="PRO_5017634825" description="AsmA-like protein" evidence="1">
    <location>
        <begin position="24"/>
        <end position="632"/>
    </location>
</feature>
<protein>
    <recommendedName>
        <fullName evidence="4">AsmA-like protein</fullName>
    </recommendedName>
</protein>
<feature type="signal peptide" evidence="1">
    <location>
        <begin position="1"/>
        <end position="23"/>
    </location>
</feature>
<keyword evidence="3" id="KW-1185">Reference proteome</keyword>
<organism evidence="2 3">
    <name type="scientific">Aestuariispira insulae</name>
    <dbReference type="NCBI Taxonomy" id="1461337"/>
    <lineage>
        <taxon>Bacteria</taxon>
        <taxon>Pseudomonadati</taxon>
        <taxon>Pseudomonadota</taxon>
        <taxon>Alphaproteobacteria</taxon>
        <taxon>Rhodospirillales</taxon>
        <taxon>Kiloniellaceae</taxon>
        <taxon>Aestuariispira</taxon>
    </lineage>
</organism>
<gene>
    <name evidence="2" type="ORF">DFP90_101500</name>
</gene>